<sequence length="165" mass="18252">AGLRLDGDQRRLSVFGRGERNEEGSLTREQAQIFHQHSEPLEDVTTDMFGVSAAEQHATEVHRATQGPFQAPVSSFLTSVSNGNGEAQCVHDDSELQDVVHGTQFTHHQEADPQGCTAVLTTCSNPETGMKQVQSDELSLKLLAMENKKLREQLMCKVCHQEPIR</sequence>
<feature type="non-terminal residue" evidence="1">
    <location>
        <position position="1"/>
    </location>
</feature>
<gene>
    <name evidence="1" type="ORF">GSLYS_00002397001</name>
</gene>
<evidence type="ECO:0000313" key="1">
    <source>
        <dbReference type="EMBL" id="CAL1528227.1"/>
    </source>
</evidence>
<keyword evidence="2" id="KW-1185">Reference proteome</keyword>
<reference evidence="1 2" key="1">
    <citation type="submission" date="2024-04" db="EMBL/GenBank/DDBJ databases">
        <authorList>
            <consortium name="Genoscope - CEA"/>
            <person name="William W."/>
        </authorList>
    </citation>
    <scope>NUCLEOTIDE SEQUENCE [LARGE SCALE GENOMIC DNA]</scope>
</reference>
<dbReference type="AlphaFoldDB" id="A0AAV2H4D6"/>
<dbReference type="EMBL" id="CAXITT010000029">
    <property type="protein sequence ID" value="CAL1528227.1"/>
    <property type="molecule type" value="Genomic_DNA"/>
</dbReference>
<evidence type="ECO:0000313" key="2">
    <source>
        <dbReference type="Proteomes" id="UP001497497"/>
    </source>
</evidence>
<protein>
    <submittedName>
        <fullName evidence="1">Uncharacterized protein</fullName>
    </submittedName>
</protein>
<organism evidence="1 2">
    <name type="scientific">Lymnaea stagnalis</name>
    <name type="common">Great pond snail</name>
    <name type="synonym">Helix stagnalis</name>
    <dbReference type="NCBI Taxonomy" id="6523"/>
    <lineage>
        <taxon>Eukaryota</taxon>
        <taxon>Metazoa</taxon>
        <taxon>Spiralia</taxon>
        <taxon>Lophotrochozoa</taxon>
        <taxon>Mollusca</taxon>
        <taxon>Gastropoda</taxon>
        <taxon>Heterobranchia</taxon>
        <taxon>Euthyneura</taxon>
        <taxon>Panpulmonata</taxon>
        <taxon>Hygrophila</taxon>
        <taxon>Lymnaeoidea</taxon>
        <taxon>Lymnaeidae</taxon>
        <taxon>Lymnaea</taxon>
    </lineage>
</organism>
<name>A0AAV2H4D6_LYMST</name>
<proteinExistence type="predicted"/>
<dbReference type="Proteomes" id="UP001497497">
    <property type="component" value="Unassembled WGS sequence"/>
</dbReference>
<comment type="caution">
    <text evidence="1">The sequence shown here is derived from an EMBL/GenBank/DDBJ whole genome shotgun (WGS) entry which is preliminary data.</text>
</comment>
<feature type="non-terminal residue" evidence="1">
    <location>
        <position position="165"/>
    </location>
</feature>
<accession>A0AAV2H4D6</accession>